<dbReference type="RefSeq" id="WP_131997956.1">
    <property type="nucleotide sequence ID" value="NZ_SMLH01000010.1"/>
</dbReference>
<organism evidence="5 6">
    <name type="scientific">Flavobacterium ranwuense</name>
    <dbReference type="NCBI Taxonomy" id="2541725"/>
    <lineage>
        <taxon>Bacteria</taxon>
        <taxon>Pseudomonadati</taxon>
        <taxon>Bacteroidota</taxon>
        <taxon>Flavobacteriia</taxon>
        <taxon>Flavobacteriales</taxon>
        <taxon>Flavobacteriaceae</taxon>
        <taxon>Flavobacterium</taxon>
    </lineage>
</organism>
<dbReference type="EMBL" id="SMLH01000010">
    <property type="protein sequence ID" value="TDE27555.1"/>
    <property type="molecule type" value="Genomic_DNA"/>
</dbReference>
<protein>
    <submittedName>
        <fullName evidence="5">AraC family transcriptional regulator</fullName>
    </submittedName>
</protein>
<dbReference type="PANTHER" id="PTHR43280:SF32">
    <property type="entry name" value="TRANSCRIPTIONAL REGULATORY PROTEIN"/>
    <property type="match status" value="1"/>
</dbReference>
<dbReference type="InterPro" id="IPR020449">
    <property type="entry name" value="Tscrpt_reg_AraC-type_HTH"/>
</dbReference>
<evidence type="ECO:0000313" key="6">
    <source>
        <dbReference type="Proteomes" id="UP000294685"/>
    </source>
</evidence>
<keyword evidence="1" id="KW-0805">Transcription regulation</keyword>
<evidence type="ECO:0000256" key="2">
    <source>
        <dbReference type="ARBA" id="ARBA00023125"/>
    </source>
</evidence>
<reference evidence="5 6" key="1">
    <citation type="submission" date="2019-03" db="EMBL/GenBank/DDBJ databases">
        <title>Novel species of Flavobacterium.</title>
        <authorList>
            <person name="Liu Q."/>
            <person name="Xin Y.-H."/>
        </authorList>
    </citation>
    <scope>NUCLEOTIDE SEQUENCE [LARGE SCALE GENOMIC DNA]</scope>
    <source>
        <strain evidence="5 6">LB2P22</strain>
    </source>
</reference>
<dbReference type="Gene3D" id="1.10.10.60">
    <property type="entry name" value="Homeodomain-like"/>
    <property type="match status" value="1"/>
</dbReference>
<sequence length="295" mass="34562">MSINHIQLNIQKASKENAPISISSIEFENNDWQLHSNYFAILWIHKGTGIMETDFTKTKYSENQIFTFNTYQVFVLHPKVKTSASLLLFHANFFCIETYHHQVGCNGVLFNNIYDTSKISIPEMDKTELATIFNNIKNEIKDEELASNELVFSYLKIFLIKLTRLKSENEALQRTKAIALPDYLMELTILINEYFKSEHQPSFYADKLNLTVKTLSNVTKQHYQKTISGLIHEKLILKAKWELLHTNTPIKTLANHLGFKDEYYFSRFFKKHIGLSPKHFREEEWNIRKGFLSIP</sequence>
<keyword evidence="3" id="KW-0804">Transcription</keyword>
<name>A0ABY2DNH2_9FLAO</name>
<evidence type="ECO:0000313" key="5">
    <source>
        <dbReference type="EMBL" id="TDE27555.1"/>
    </source>
</evidence>
<evidence type="ECO:0000256" key="1">
    <source>
        <dbReference type="ARBA" id="ARBA00023015"/>
    </source>
</evidence>
<dbReference type="Pfam" id="PF12833">
    <property type="entry name" value="HTH_18"/>
    <property type="match status" value="1"/>
</dbReference>
<proteinExistence type="predicted"/>
<dbReference type="PRINTS" id="PR00032">
    <property type="entry name" value="HTHARAC"/>
</dbReference>
<comment type="caution">
    <text evidence="5">The sequence shown here is derived from an EMBL/GenBank/DDBJ whole genome shotgun (WGS) entry which is preliminary data.</text>
</comment>
<dbReference type="SMART" id="SM00342">
    <property type="entry name" value="HTH_ARAC"/>
    <property type="match status" value="1"/>
</dbReference>
<keyword evidence="2" id="KW-0238">DNA-binding</keyword>
<dbReference type="PANTHER" id="PTHR43280">
    <property type="entry name" value="ARAC-FAMILY TRANSCRIPTIONAL REGULATOR"/>
    <property type="match status" value="1"/>
</dbReference>
<dbReference type="PROSITE" id="PS01124">
    <property type="entry name" value="HTH_ARAC_FAMILY_2"/>
    <property type="match status" value="1"/>
</dbReference>
<dbReference type="Proteomes" id="UP000294685">
    <property type="component" value="Unassembled WGS sequence"/>
</dbReference>
<keyword evidence="6" id="KW-1185">Reference proteome</keyword>
<dbReference type="InterPro" id="IPR009057">
    <property type="entry name" value="Homeodomain-like_sf"/>
</dbReference>
<feature type="domain" description="HTH araC/xylS-type" evidence="4">
    <location>
        <begin position="185"/>
        <end position="283"/>
    </location>
</feature>
<gene>
    <name evidence="5" type="ORF">E0I61_14675</name>
</gene>
<dbReference type="InterPro" id="IPR018060">
    <property type="entry name" value="HTH_AraC"/>
</dbReference>
<accession>A0ABY2DNH2</accession>
<evidence type="ECO:0000256" key="3">
    <source>
        <dbReference type="ARBA" id="ARBA00023163"/>
    </source>
</evidence>
<dbReference type="SUPFAM" id="SSF46689">
    <property type="entry name" value="Homeodomain-like"/>
    <property type="match status" value="1"/>
</dbReference>
<evidence type="ECO:0000259" key="4">
    <source>
        <dbReference type="PROSITE" id="PS01124"/>
    </source>
</evidence>